<gene>
    <name evidence="1" type="ORF">OM076_32990</name>
</gene>
<organism evidence="1 2">
    <name type="scientific">Solirubrobacter ginsenosidimutans</name>
    <dbReference type="NCBI Taxonomy" id="490573"/>
    <lineage>
        <taxon>Bacteria</taxon>
        <taxon>Bacillati</taxon>
        <taxon>Actinomycetota</taxon>
        <taxon>Thermoleophilia</taxon>
        <taxon>Solirubrobacterales</taxon>
        <taxon>Solirubrobacteraceae</taxon>
        <taxon>Solirubrobacter</taxon>
    </lineage>
</organism>
<proteinExistence type="predicted"/>
<dbReference type="Proteomes" id="UP001149140">
    <property type="component" value="Unassembled WGS sequence"/>
</dbReference>
<sequence length="281" mass="29956">MSAASLEAPRPLRKPGDTDAVTFSWADTSVGLFGLARVASGLAADDNESSSALAIAFAGRETLGAIAEAGATPPPELTVETVEPLERWIVRGSGELEFELTFEALTPPAEYGGRQAVVKAGGMEGYEQLCRVRGTMGDRPVDGLGQRGHSWGNPDWDKIVLTRAVSAWFADGTGSVLAAVRSTKASSHADEGLWAALLDADKTLSVEEPRLSTTTDEAGRQIRAGLEFWVDKDDDYPTRGLGEVVTGSTVQLGALRLDVAFFVWHIEGRTAVGRYDVIRHA</sequence>
<name>A0A9X3MZ09_9ACTN</name>
<accession>A0A9X3MZ09</accession>
<dbReference type="AlphaFoldDB" id="A0A9X3MZ09"/>
<comment type="caution">
    <text evidence="1">The sequence shown here is derived from an EMBL/GenBank/DDBJ whole genome shotgun (WGS) entry which is preliminary data.</text>
</comment>
<reference evidence="1" key="1">
    <citation type="submission" date="2022-10" db="EMBL/GenBank/DDBJ databases">
        <title>The WGS of Solirubrobacter ginsenosidimutans DSM 21036.</title>
        <authorList>
            <person name="Jiang Z."/>
        </authorList>
    </citation>
    <scope>NUCLEOTIDE SEQUENCE</scope>
    <source>
        <strain evidence="1">DSM 21036</strain>
    </source>
</reference>
<dbReference type="SUPFAM" id="SSF159245">
    <property type="entry name" value="AttH-like"/>
    <property type="match status" value="1"/>
</dbReference>
<protein>
    <submittedName>
        <fullName evidence="1">Uncharacterized protein</fullName>
    </submittedName>
</protein>
<dbReference type="RefSeq" id="WP_270044389.1">
    <property type="nucleotide sequence ID" value="NZ_JAPDOD010000042.1"/>
</dbReference>
<evidence type="ECO:0000313" key="2">
    <source>
        <dbReference type="Proteomes" id="UP001149140"/>
    </source>
</evidence>
<keyword evidence="2" id="KW-1185">Reference proteome</keyword>
<evidence type="ECO:0000313" key="1">
    <source>
        <dbReference type="EMBL" id="MDA0165132.1"/>
    </source>
</evidence>
<dbReference type="EMBL" id="JAPDOD010000042">
    <property type="protein sequence ID" value="MDA0165132.1"/>
    <property type="molecule type" value="Genomic_DNA"/>
</dbReference>